<name>A0ABN0DSC6_9FIRM</name>
<evidence type="ECO:0000313" key="3">
    <source>
        <dbReference type="Proteomes" id="UP000003175"/>
    </source>
</evidence>
<dbReference type="Gene3D" id="2.160.20.10">
    <property type="entry name" value="Single-stranded right-handed beta-helix, Pectin lyase-like"/>
    <property type="match status" value="1"/>
</dbReference>
<dbReference type="EMBL" id="ADGH01000003">
    <property type="protein sequence ID" value="EHG25843.1"/>
    <property type="molecule type" value="Genomic_DNA"/>
</dbReference>
<protein>
    <recommendedName>
        <fullName evidence="1">Filamentous haemagglutinin FhaB/tRNA nuclease CdiA-like TPS domain-containing protein</fullName>
    </recommendedName>
</protein>
<accession>A0ABN0DSC6</accession>
<reference evidence="2 3" key="1">
    <citation type="submission" date="2011-08" db="EMBL/GenBank/DDBJ databases">
        <title>The Genome Sequence of Selenomonas noxia F0398.</title>
        <authorList>
            <consortium name="The Broad Institute Genome Sequencing Platform"/>
            <person name="Earl A."/>
            <person name="Ward D."/>
            <person name="Feldgarden M."/>
            <person name="Gevers D."/>
            <person name="Izard J."/>
            <person name="Ganesan A."/>
            <person name="Blanton J.M."/>
            <person name="Baranova O.V."/>
            <person name="Tanner A.C."/>
            <person name="Dewhirst F.E."/>
            <person name="Young S.K."/>
            <person name="Zeng Q."/>
            <person name="Gargeya S."/>
            <person name="Fitzgerald M."/>
            <person name="Haas B."/>
            <person name="Abouelleil A."/>
            <person name="Alvarado L."/>
            <person name="Arachchi H.M."/>
            <person name="Berlin A."/>
            <person name="Brown A."/>
            <person name="Chapman S.B."/>
            <person name="Chen Z."/>
            <person name="Dunbar C."/>
            <person name="Freedman E."/>
            <person name="Gearin G."/>
            <person name="Gellesch M."/>
            <person name="Goldberg J."/>
            <person name="Griggs A."/>
            <person name="Gujja S."/>
            <person name="Heiman D."/>
            <person name="Howarth C."/>
            <person name="Larson L."/>
            <person name="Lui A."/>
            <person name="MacDonald P.J.P."/>
            <person name="Montmayeur A."/>
            <person name="Murphy C."/>
            <person name="Neiman D."/>
            <person name="Pearson M."/>
            <person name="Priest M."/>
            <person name="Roberts A."/>
            <person name="Saif S."/>
            <person name="Shea T."/>
            <person name="Shenoy N."/>
            <person name="Sisk P."/>
            <person name="Stolte C."/>
            <person name="Sykes S."/>
            <person name="Wortman J."/>
            <person name="Nusbaum C."/>
            <person name="Birren B."/>
        </authorList>
    </citation>
    <scope>NUCLEOTIDE SEQUENCE [LARGE SCALE GENOMIC DNA]</scope>
    <source>
        <strain evidence="2 3">F0398</strain>
    </source>
</reference>
<proteinExistence type="predicted"/>
<dbReference type="SMART" id="SM00912">
    <property type="entry name" value="Haemagg_act"/>
    <property type="match status" value="1"/>
</dbReference>
<dbReference type="InterPro" id="IPR011050">
    <property type="entry name" value="Pectin_lyase_fold/virulence"/>
</dbReference>
<dbReference type="Pfam" id="PF05860">
    <property type="entry name" value="TPS"/>
    <property type="match status" value="1"/>
</dbReference>
<dbReference type="RefSeq" id="WP_006695843.1">
    <property type="nucleotide sequence ID" value="NZ_JH376857.1"/>
</dbReference>
<evidence type="ECO:0000259" key="1">
    <source>
        <dbReference type="SMART" id="SM00912"/>
    </source>
</evidence>
<sequence length="2636" mass="279559">MFLDFVYAIIKLGIISDILHKNQSDMGEREMKNHRTRKLSQRVRYALLAGMAGTFLIPQAAFAGPTGEHGVASNINIQRPDAVTTTITSTALNNVINWQDYSVKQGELVQYDGGAKTNNYLNIITGANTSNINGKIEGGNNVYIVNPNGVIFGKSAEINVGNLYVSTQDTGTLNRAAFEASGTSPLDTTAALKADVVNMGKINATSVEVHGSHIRFLNAADVTATNPVVLHTETAANGGYAHIGYKNGTIPAAAAYQVNGLAAVAADNYYQLVKDKTELDAINTDTASLAGNYMLEQDIDLGGEVRTPIGSNTDPFKGKVEGNFFQVRNFTVTSAARAGFFDTLEGASIYNFGIAKANIQGTPSALAGGLAVESKGGTTLKNVYVSDSTVTGRAQRHGGLIGITRDTQIEGSYSKVKIDGAGIAGRTESGTVIRDTYTEASPINGTRTYFIHIIQPAQGTTITNSYAKTTDFVSNDTALTYGAPGAPGTTIYGTYLITGDQAKEVKNPAATAHSAATVGAYSAWGNDINNTGEFGAKWRIYEGRTLPMLTAFMSGTATATYNYRYFKSDQSAADTSAAAIQSNHGADVAGLTYNSHYVKIVGTPNTSAGDKSNVVYSGIVDENKVHDYVGMTKDFDRANGVRNAGTKAILWSDQDGPNLRGVNVTIGQREVQLTGGNLDVQRMYNGKKSVKDAFVHALKHGGVSSSGFMEDDINAHSVMLDTTNFTAEMADKNVVRNADGTTYGKKDVTFGGTITFSGADAGNYHFDTSSINTLTGKAMITPAPLYLTIAKSKAADKIYDGTDVVADDDMKQSTGTKNIQLNDTITDGTSDGTLMTDDNGALDTVTLKNIADPTYTDTSGTAQVHVGSHKLRYTNVGLDRAARPDSVNYDLYYTPDGGTKTAVADEKIYLNGDITRRQIARDSFTVYKSDNTEASATKVYDGTDTYTPGAGLYLSSNEGASTDPDTGIVTRDQGHITFQLAGGAHFTDSSGNRTSDVRPSAKVAYTAKGQADDHTDTYGGHLLSDYYVLDTDGVTKKNLENTFSASGVGKIMPKALTATVVNNQITKAYDAMEAQTDGRRNIIKGDALVALSGFVGSDTRTNTSTAKYATKNVVLNGNSPTTQAVTYTASFDPGTGANSDNYTLGTEGALPAQSSSTLTGTYTGIITPRAVTVKFADVAKIYDGTSSNLEITANDLDDGLNKEVLNADHLGIANLNTASVTSRYGDTKVGNFAENWNAGDRSVEYAGLSNSLGTNYTLANKQYGNGKIMRRRIDPSGINVYKKSDNTLAAAEKVYDGTSAYTPGNEIYLSANAPALGDTGIVARDQNKVTFALVPNTTAHFTEDAAGVNRTSHVAAGHYVAYDIVAQTTDEEHNPLSNYTFGAAGHERDLERVDTNNPAHVTAAGRITPAQIQAVTKEITKVYDGMAEHTDGNRTIQRGSGIVDLALINDASGQPVNTSTASYADKNVARDMSGNIIKKSVNYTAQLTGKYADDYQIVDAGNHVISTASGSGDNKTVTAALGSVADAGTITPRKLNITMGETSKRYDRSAANNSASVAQITGAQGDIAVNNTILGADGVTAGDLQAEYRTQLTGDPTLSSYGRGTGAAFAENVNASNGTKHDVRYKKMKTAFDNKFSAVKDNYEVDETVYGKGTITRKEINGATFKVSGGKATKVYDGTSKYTVAPGRTLEADTGEIIAGDVITFAIDHTKGAKFTQNDGVTEAKNVADARKVAYHVTAAGNAETLRNYTLNGKNLEAGDLAASGDGEITRRVLSLDLVQKTGIDKTYDGAAGLVNGAKNWNALTETDNKGNVKYADGSTAENKLVSGDGTSFKITSHYMDNAPLPAANWNVRRDGFGQVISKDILYRIRLNGDPSNYSFKKGMTVIDAETELELSATGKITPKDLSGAFKRVEKVYDGTTSVPSGAVGFDIGTPGGVVSGDVVTVKAGYGAVFESPNVKGSGTSRVIGGAAQHNWVNYTNVELDGAQAGNYKITPDANGRLYGLGEITPFKLDSNTVINYGNVTQATKTYDGTKIVKRNESAAPGTVKGYIEKTEVQVGTQTLNLYDRMSVTSATYDVTKDVNNGISQRVTYNLTYTPTEDGNIVLAPNAVLKTTGTGVITKRDVNVTVKNPLTKQYDAGLAVKDASGNVITGSALNNLVELTNLTGNDGATYTTTAVYTNENVGTNKQVNYEVTLDAASAGNYNLKHNGGNGNAFQTFDNVIEKRKVKVNFKDVSKTYDTTTANPDITGFVSDADAQVLNTNRPGIAQADPANNNKYKLQNLGALTSNYGAGDTDATFNANADAGANKDVQYAGLGAAMNNTLGGAASNYEFDVNGYGKGVIGKKTLNDGDVAFNFDPLKPVTKIYDGGRKVKYLESDKPADVKNYFTNAMWNGHNILDSLEVDTAEYDNKNVNGGAAHNITYKFKLSAANKNFELGTNLTKAGTGKITPKDLSDWFRKITKVYDGTTDVDPAAVGFKFGAVAAGDDLTLATHTESFQSPEIDGDGTTIMIGGSAQKNWINYSNLTLNGADAGNYTLASAAKGLGEIRSPRPAYYTPDAEYYKELTQTSRMIPNEYAYENASMDQSGHFGRDAEAELAYRTPSVNMTMDGMDLSKSDILVTDRAVFAIVSEVFG</sequence>
<comment type="caution">
    <text evidence="2">The sequence shown here is derived from an EMBL/GenBank/DDBJ whole genome shotgun (WGS) entry which is preliminary data.</text>
</comment>
<dbReference type="InterPro" id="IPR008638">
    <property type="entry name" value="FhaB/CdiA-like_TPS"/>
</dbReference>
<dbReference type="Pfam" id="PF18657">
    <property type="entry name" value="YDG"/>
    <property type="match status" value="3"/>
</dbReference>
<feature type="domain" description="Filamentous haemagglutinin FhaB/tRNA nuclease CdiA-like TPS" evidence="1">
    <location>
        <begin position="61"/>
        <end position="174"/>
    </location>
</feature>
<keyword evidence="3" id="KW-1185">Reference proteome</keyword>
<dbReference type="InterPro" id="IPR041248">
    <property type="entry name" value="YDG"/>
</dbReference>
<dbReference type="InterPro" id="IPR012334">
    <property type="entry name" value="Pectin_lyas_fold"/>
</dbReference>
<evidence type="ECO:0000313" key="2">
    <source>
        <dbReference type="EMBL" id="EHG25843.1"/>
    </source>
</evidence>
<gene>
    <name evidence="2" type="ORF">HMPREF9432_00344</name>
</gene>
<dbReference type="SUPFAM" id="SSF51126">
    <property type="entry name" value="Pectin lyase-like"/>
    <property type="match status" value="1"/>
</dbReference>
<dbReference type="NCBIfam" id="TIGR01901">
    <property type="entry name" value="adhes_NPXG"/>
    <property type="match status" value="1"/>
</dbReference>
<organism evidence="2 3">
    <name type="scientific">Selenomonas noxia F0398</name>
    <dbReference type="NCBI Taxonomy" id="702437"/>
    <lineage>
        <taxon>Bacteria</taxon>
        <taxon>Bacillati</taxon>
        <taxon>Bacillota</taxon>
        <taxon>Negativicutes</taxon>
        <taxon>Selenomonadales</taxon>
        <taxon>Selenomonadaceae</taxon>
        <taxon>Selenomonas</taxon>
    </lineage>
</organism>
<dbReference type="Proteomes" id="UP000003175">
    <property type="component" value="Unassembled WGS sequence"/>
</dbReference>